<reference evidence="16" key="2">
    <citation type="submission" date="2017-12" db="EMBL/GenBank/DDBJ databases">
        <title>Genome sequence of the Bar-tailed Godwit (Limosa lapponica baueri).</title>
        <authorList>
            <person name="Lima N.C.B."/>
            <person name="Parody-Merino A.M."/>
            <person name="Battley P.F."/>
            <person name="Fidler A.E."/>
            <person name="Prosdocimi F."/>
        </authorList>
    </citation>
    <scope>NUCLEOTIDE SEQUENCE [LARGE SCALE GENOMIC DNA]</scope>
</reference>
<comment type="function">
    <text evidence="13">Probable chloride channel.</text>
</comment>
<feature type="region of interest" description="Disordered" evidence="14">
    <location>
        <begin position="225"/>
        <end position="260"/>
    </location>
</feature>
<dbReference type="GO" id="GO:0034707">
    <property type="term" value="C:chloride channel complex"/>
    <property type="evidence" value="ECO:0007669"/>
    <property type="project" value="UniProtKB-UniRule"/>
</dbReference>
<evidence type="ECO:0000256" key="8">
    <source>
        <dbReference type="ARBA" id="ARBA00023136"/>
    </source>
</evidence>
<organism evidence="15 16">
    <name type="scientific">Limosa lapponica baueri</name>
    <dbReference type="NCBI Taxonomy" id="1758121"/>
    <lineage>
        <taxon>Eukaryota</taxon>
        <taxon>Metazoa</taxon>
        <taxon>Chordata</taxon>
        <taxon>Craniata</taxon>
        <taxon>Vertebrata</taxon>
        <taxon>Euteleostomi</taxon>
        <taxon>Archelosauria</taxon>
        <taxon>Archosauria</taxon>
        <taxon>Dinosauria</taxon>
        <taxon>Saurischia</taxon>
        <taxon>Theropoda</taxon>
        <taxon>Coelurosauria</taxon>
        <taxon>Aves</taxon>
        <taxon>Neognathae</taxon>
        <taxon>Neoaves</taxon>
        <taxon>Charadriiformes</taxon>
        <taxon>Scolopacidae</taxon>
        <taxon>Limosa</taxon>
    </lineage>
</organism>
<keyword evidence="9 13" id="KW-0869">Chloride channel</keyword>
<evidence type="ECO:0000256" key="1">
    <source>
        <dbReference type="ARBA" id="ARBA00004651"/>
    </source>
</evidence>
<comment type="similarity">
    <text evidence="2 13">Belongs to the tweety family.</text>
</comment>
<keyword evidence="10" id="KW-0325">Glycoprotein</keyword>
<accession>A0A2I0TEQ7</accession>
<dbReference type="GO" id="GO:0005886">
    <property type="term" value="C:plasma membrane"/>
    <property type="evidence" value="ECO:0007669"/>
    <property type="project" value="UniProtKB-SubCell"/>
</dbReference>
<comment type="subcellular location">
    <subcellularLocation>
        <location evidence="1">Cell membrane</location>
        <topology evidence="1">Multi-pass membrane protein</topology>
    </subcellularLocation>
</comment>
<keyword evidence="8 13" id="KW-0472">Membrane</keyword>
<keyword evidence="11 13" id="KW-0868">Chloride</keyword>
<keyword evidence="16" id="KW-1185">Reference proteome</keyword>
<protein>
    <recommendedName>
        <fullName evidence="13">Protein tweety homolog</fullName>
    </recommendedName>
</protein>
<dbReference type="Pfam" id="PF04906">
    <property type="entry name" value="Tweety"/>
    <property type="match status" value="1"/>
</dbReference>
<keyword evidence="6 13" id="KW-1133">Transmembrane helix</keyword>
<keyword evidence="12 13" id="KW-0407">Ion channel</keyword>
<dbReference type="AlphaFoldDB" id="A0A2I0TEQ7"/>
<evidence type="ECO:0000313" key="15">
    <source>
        <dbReference type="EMBL" id="PKU32256.1"/>
    </source>
</evidence>
<evidence type="ECO:0000256" key="10">
    <source>
        <dbReference type="ARBA" id="ARBA00023180"/>
    </source>
</evidence>
<feature type="compositionally biased region" description="Acidic residues" evidence="14">
    <location>
        <begin position="177"/>
        <end position="186"/>
    </location>
</feature>
<evidence type="ECO:0000256" key="14">
    <source>
        <dbReference type="SAM" id="MobiDB-lite"/>
    </source>
</evidence>
<evidence type="ECO:0000256" key="13">
    <source>
        <dbReference type="RuleBase" id="RU361114"/>
    </source>
</evidence>
<evidence type="ECO:0000256" key="4">
    <source>
        <dbReference type="ARBA" id="ARBA00022475"/>
    </source>
</evidence>
<dbReference type="Proteomes" id="UP000233556">
    <property type="component" value="Unassembled WGS sequence"/>
</dbReference>
<name>A0A2I0TEQ7_LIMLA</name>
<keyword evidence="7 13" id="KW-0406">Ion transport</keyword>
<keyword evidence="5 13" id="KW-0812">Transmembrane</keyword>
<comment type="caution">
    <text evidence="13">Lacks conserved residue(s) required for the propagation of feature annotation.</text>
</comment>
<evidence type="ECO:0000256" key="6">
    <source>
        <dbReference type="ARBA" id="ARBA00022989"/>
    </source>
</evidence>
<dbReference type="PANTHER" id="PTHR12424:SF6">
    <property type="entry name" value="PROTEIN TWEETY HOMOLOG 2"/>
    <property type="match status" value="1"/>
</dbReference>
<feature type="compositionally biased region" description="Basic and acidic residues" evidence="14">
    <location>
        <begin position="251"/>
        <end position="260"/>
    </location>
</feature>
<sequence>MQIQIQGLIQFALPLFPTAEKDLLGVQQLLNSSETSLHQLTAMLDCRGLHKDYLDALIGICYDGVEGLLYLVLFSLLVAASFSTIICATPRAWKHFTGRCHLSYLTDGCWSTVRPSVFFTTRSDGTLDIWDFLFKQNDPSLSLKMFERETKREKILEARHKEMRLKERARSEGQATEVEETLPEDPQEVLNRTRQEFFEVIQAEMQRRTWAEARTLLSKVKDHVADEVAAQEEESQLPKDKEEEEEEKEEKEEKDAAKEP</sequence>
<feature type="region of interest" description="Disordered" evidence="14">
    <location>
        <begin position="166"/>
        <end position="186"/>
    </location>
</feature>
<evidence type="ECO:0000256" key="3">
    <source>
        <dbReference type="ARBA" id="ARBA00022448"/>
    </source>
</evidence>
<dbReference type="GO" id="GO:0072320">
    <property type="term" value="F:volume-sensitive chloride channel activity"/>
    <property type="evidence" value="ECO:0007669"/>
    <property type="project" value="TreeGrafter"/>
</dbReference>
<keyword evidence="3 13" id="KW-0813">Transport</keyword>
<evidence type="ECO:0000313" key="16">
    <source>
        <dbReference type="Proteomes" id="UP000233556"/>
    </source>
</evidence>
<proteinExistence type="inferred from homology"/>
<gene>
    <name evidence="15" type="ORF">llap_17438</name>
</gene>
<evidence type="ECO:0000256" key="12">
    <source>
        <dbReference type="ARBA" id="ARBA00023303"/>
    </source>
</evidence>
<dbReference type="OrthoDB" id="366230at2759"/>
<evidence type="ECO:0000256" key="2">
    <source>
        <dbReference type="ARBA" id="ARBA00009849"/>
    </source>
</evidence>
<dbReference type="InterPro" id="IPR006990">
    <property type="entry name" value="Tweety"/>
</dbReference>
<evidence type="ECO:0000256" key="7">
    <source>
        <dbReference type="ARBA" id="ARBA00023065"/>
    </source>
</evidence>
<evidence type="ECO:0000256" key="11">
    <source>
        <dbReference type="ARBA" id="ARBA00023214"/>
    </source>
</evidence>
<feature type="transmembrane region" description="Helical" evidence="13">
    <location>
        <begin position="68"/>
        <end position="89"/>
    </location>
</feature>
<evidence type="ECO:0000256" key="5">
    <source>
        <dbReference type="ARBA" id="ARBA00022692"/>
    </source>
</evidence>
<dbReference type="PANTHER" id="PTHR12424">
    <property type="entry name" value="TWEETY-RELATED"/>
    <property type="match status" value="1"/>
</dbReference>
<keyword evidence="4" id="KW-1003">Cell membrane</keyword>
<dbReference type="GO" id="GO:0005229">
    <property type="term" value="F:intracellularly calcium-gated chloride channel activity"/>
    <property type="evidence" value="ECO:0007669"/>
    <property type="project" value="TreeGrafter"/>
</dbReference>
<evidence type="ECO:0000256" key="9">
    <source>
        <dbReference type="ARBA" id="ARBA00023173"/>
    </source>
</evidence>
<dbReference type="EMBL" id="KZ511568">
    <property type="protein sequence ID" value="PKU32256.1"/>
    <property type="molecule type" value="Genomic_DNA"/>
</dbReference>
<reference evidence="16" key="1">
    <citation type="submission" date="2017-11" db="EMBL/GenBank/DDBJ databases">
        <authorList>
            <person name="Lima N.C."/>
            <person name="Parody-Merino A.M."/>
            <person name="Battley P.F."/>
            <person name="Fidler A.E."/>
            <person name="Prosdocimi F."/>
        </authorList>
    </citation>
    <scope>NUCLEOTIDE SEQUENCE [LARGE SCALE GENOMIC DNA]</scope>
</reference>